<reference evidence="1" key="1">
    <citation type="submission" date="2014-09" db="EMBL/GenBank/DDBJ databases">
        <authorList>
            <person name="Magalhaes I.L.F."/>
            <person name="Oliveira U."/>
            <person name="Santos F.R."/>
            <person name="Vidigal T.H.D.A."/>
            <person name="Brescovit A.D."/>
            <person name="Santos A.J."/>
        </authorList>
    </citation>
    <scope>NUCLEOTIDE SEQUENCE</scope>
    <source>
        <tissue evidence="1">Shoot tissue taken approximately 20 cm above the soil surface</tissue>
    </source>
</reference>
<protein>
    <submittedName>
        <fullName evidence="1">Uncharacterized protein</fullName>
    </submittedName>
</protein>
<reference evidence="1" key="2">
    <citation type="journal article" date="2015" name="Data Brief">
        <title>Shoot transcriptome of the giant reed, Arundo donax.</title>
        <authorList>
            <person name="Barrero R.A."/>
            <person name="Guerrero F.D."/>
            <person name="Moolhuijzen P."/>
            <person name="Goolsby J.A."/>
            <person name="Tidwell J."/>
            <person name="Bellgard S.E."/>
            <person name="Bellgard M.I."/>
        </authorList>
    </citation>
    <scope>NUCLEOTIDE SEQUENCE</scope>
    <source>
        <tissue evidence="1">Shoot tissue taken approximately 20 cm above the soil surface</tissue>
    </source>
</reference>
<organism evidence="1">
    <name type="scientific">Arundo donax</name>
    <name type="common">Giant reed</name>
    <name type="synonym">Donax arundinaceus</name>
    <dbReference type="NCBI Taxonomy" id="35708"/>
    <lineage>
        <taxon>Eukaryota</taxon>
        <taxon>Viridiplantae</taxon>
        <taxon>Streptophyta</taxon>
        <taxon>Embryophyta</taxon>
        <taxon>Tracheophyta</taxon>
        <taxon>Spermatophyta</taxon>
        <taxon>Magnoliopsida</taxon>
        <taxon>Liliopsida</taxon>
        <taxon>Poales</taxon>
        <taxon>Poaceae</taxon>
        <taxon>PACMAD clade</taxon>
        <taxon>Arundinoideae</taxon>
        <taxon>Arundineae</taxon>
        <taxon>Arundo</taxon>
    </lineage>
</organism>
<evidence type="ECO:0000313" key="1">
    <source>
        <dbReference type="EMBL" id="JAE12785.1"/>
    </source>
</evidence>
<proteinExistence type="predicted"/>
<dbReference type="AlphaFoldDB" id="A0A0A9FIC6"/>
<accession>A0A0A9FIC6</accession>
<dbReference type="EMBL" id="GBRH01185111">
    <property type="protein sequence ID" value="JAE12785.1"/>
    <property type="molecule type" value="Transcribed_RNA"/>
</dbReference>
<name>A0A0A9FIC6_ARUDO</name>
<sequence>MNSSVGKVPSIRLSSLAIFPSRVCAITALHSRSCLYCCTRRFSC</sequence>